<dbReference type="Proteomes" id="UP000479691">
    <property type="component" value="Unassembled WGS sequence"/>
</dbReference>
<evidence type="ECO:0000313" key="6">
    <source>
        <dbReference type="Proteomes" id="UP000472727"/>
    </source>
</evidence>
<name>A0A6G1MEY9_ORBOL</name>
<evidence type="ECO:0000256" key="1">
    <source>
        <dbReference type="SAM" id="MobiDB-lite"/>
    </source>
</evidence>
<comment type="caution">
    <text evidence="4">The sequence shown here is derived from an EMBL/GenBank/DDBJ whole genome shotgun (WGS) entry which is preliminary data.</text>
</comment>
<accession>A0A6G1MEY9</accession>
<sequence length="109" mass="12054">MGVRRVNSKRRLFITTPPSPSQTSLPSFLSTSNQQPSLILFTITSTSTSSLSDRTTSSRIIVRFAGYLFGDKNSKKRFRFLATTTTLPGNPGLVPLIRSKNVGRSYRPS</sequence>
<dbReference type="Proteomes" id="UP000614610">
    <property type="component" value="Unassembled WGS sequence"/>
</dbReference>
<dbReference type="EMBL" id="JAABOE010000001">
    <property type="protein sequence ID" value="KAF3192641.1"/>
    <property type="molecule type" value="Genomic_DNA"/>
</dbReference>
<feature type="compositionally biased region" description="Basic residues" evidence="1">
    <location>
        <begin position="1"/>
        <end position="12"/>
    </location>
</feature>
<evidence type="ECO:0000313" key="7">
    <source>
        <dbReference type="Proteomes" id="UP000479691"/>
    </source>
</evidence>
<feature type="region of interest" description="Disordered" evidence="1">
    <location>
        <begin position="1"/>
        <end position="29"/>
    </location>
</feature>
<proteinExistence type="predicted"/>
<dbReference type="EMBL" id="WIWS01000008">
    <property type="protein sequence ID" value="KAF3227127.1"/>
    <property type="molecule type" value="Genomic_DNA"/>
</dbReference>
<organism evidence="4 6">
    <name type="scientific">Orbilia oligospora</name>
    <name type="common">Nematode-trapping fungus</name>
    <name type="synonym">Arthrobotrys oligospora</name>
    <dbReference type="NCBI Taxonomy" id="2813651"/>
    <lineage>
        <taxon>Eukaryota</taxon>
        <taxon>Fungi</taxon>
        <taxon>Dikarya</taxon>
        <taxon>Ascomycota</taxon>
        <taxon>Pezizomycotina</taxon>
        <taxon>Orbiliomycetes</taxon>
        <taxon>Orbiliales</taxon>
        <taxon>Orbiliaceae</taxon>
        <taxon>Orbilia</taxon>
    </lineage>
</organism>
<evidence type="ECO:0000313" key="5">
    <source>
        <dbReference type="EMBL" id="KAF3232069.1"/>
    </source>
</evidence>
<evidence type="ECO:0000313" key="2">
    <source>
        <dbReference type="EMBL" id="KAF3192641.1"/>
    </source>
</evidence>
<protein>
    <submittedName>
        <fullName evidence="4">Uncharacterized protein</fullName>
    </submittedName>
</protein>
<evidence type="ECO:0000313" key="8">
    <source>
        <dbReference type="Proteomes" id="UP000483672"/>
    </source>
</evidence>
<dbReference type="Proteomes" id="UP000472727">
    <property type="component" value="Unassembled WGS sequence"/>
</dbReference>
<evidence type="ECO:0000313" key="3">
    <source>
        <dbReference type="EMBL" id="KAF3200959.1"/>
    </source>
</evidence>
<dbReference type="EMBL" id="WIPF01000002">
    <property type="protein sequence ID" value="KAF3232069.1"/>
    <property type="molecule type" value="Genomic_DNA"/>
</dbReference>
<evidence type="ECO:0000313" key="4">
    <source>
        <dbReference type="EMBL" id="KAF3227127.1"/>
    </source>
</evidence>
<dbReference type="EMBL" id="WIWT01000102">
    <property type="protein sequence ID" value="KAF3200959.1"/>
    <property type="molecule type" value="Genomic_DNA"/>
</dbReference>
<gene>
    <name evidence="4" type="ORF">TWF106_010615</name>
    <name evidence="5" type="ORF">TWF191_004045</name>
    <name evidence="3" type="ORF">TWF679_000584</name>
    <name evidence="2" type="ORF">TWF788_000250</name>
</gene>
<dbReference type="Proteomes" id="UP000483672">
    <property type="component" value="Unassembled WGS sequence"/>
</dbReference>
<dbReference type="AlphaFoldDB" id="A0A6G1MEY9"/>
<reference evidence="6 7" key="1">
    <citation type="submission" date="2019-06" db="EMBL/GenBank/DDBJ databases">
        <authorList>
            <person name="Palmer J.M."/>
        </authorList>
    </citation>
    <scope>NUCLEOTIDE SEQUENCE [LARGE SCALE GENOMIC DNA]</scope>
    <source>
        <strain evidence="4 6">TWF106</strain>
        <strain evidence="5 8">TWF191</strain>
        <strain evidence="3">TWF679</strain>
        <strain evidence="2 7">TWF788</strain>
    </source>
</reference>